<dbReference type="InterPro" id="IPR050204">
    <property type="entry name" value="AraC_XylS_family_regulators"/>
</dbReference>
<evidence type="ECO:0000256" key="3">
    <source>
        <dbReference type="ARBA" id="ARBA00023163"/>
    </source>
</evidence>
<feature type="compositionally biased region" description="Low complexity" evidence="4">
    <location>
        <begin position="1"/>
        <end position="10"/>
    </location>
</feature>
<feature type="region of interest" description="Disordered" evidence="4">
    <location>
        <begin position="1"/>
        <end position="24"/>
    </location>
</feature>
<reference evidence="6" key="1">
    <citation type="submission" date="2021-03" db="EMBL/GenBank/DDBJ databases">
        <title>Leucobacter chromiisoli sp. nov., isolated from chromium-containing soil of chemical plant.</title>
        <authorList>
            <person name="Xu Z."/>
        </authorList>
    </citation>
    <scope>NUCLEOTIDE SEQUENCE</scope>
    <source>
        <strain evidence="6">S27</strain>
    </source>
</reference>
<evidence type="ECO:0000256" key="4">
    <source>
        <dbReference type="SAM" id="MobiDB-lite"/>
    </source>
</evidence>
<dbReference type="PANTHER" id="PTHR46796">
    <property type="entry name" value="HTH-TYPE TRANSCRIPTIONAL ACTIVATOR RHAS-RELATED"/>
    <property type="match status" value="1"/>
</dbReference>
<comment type="caution">
    <text evidence="6">The sequence shown here is derived from an EMBL/GenBank/DDBJ whole genome shotgun (WGS) entry which is preliminary data.</text>
</comment>
<dbReference type="Proteomes" id="UP000664382">
    <property type="component" value="Unassembled WGS sequence"/>
</dbReference>
<feature type="domain" description="HTH araC/xylS-type" evidence="5">
    <location>
        <begin position="218"/>
        <end position="315"/>
    </location>
</feature>
<keyword evidence="7" id="KW-1185">Reference proteome</keyword>
<sequence>MSSIALAPAAPRSPAPPPRTGGGATIEDVLAELDVGVRRQLRFPLAHGEAVHLETGRLSLVYLIEGAVAVSAGADTAAGDHRNRSAYPGLPRELAAGGVLLSSGRDPLILRAPTGASIVLSELDLVPSAAHLAALLPDVALVRGFDRHEPAAAALAVHLGSDGRGELGARVSCPSRDGDLVVCRAMARTVLLSAIRSWWRHGCAPEGWPSLSRDPFLDRVVAAVAAEPGRDWSVETLAATGAMSRSVFAERFRTAFGRSPAGYVAEVRMRAAKDLLARGRGVSEVSRELGYRSDEGFSRAFRRHTGVTPSAWRAGAN</sequence>
<evidence type="ECO:0000256" key="1">
    <source>
        <dbReference type="ARBA" id="ARBA00023015"/>
    </source>
</evidence>
<dbReference type="InterPro" id="IPR018062">
    <property type="entry name" value="HTH_AraC-typ_CS"/>
</dbReference>
<evidence type="ECO:0000313" key="7">
    <source>
        <dbReference type="Proteomes" id="UP000664382"/>
    </source>
</evidence>
<dbReference type="SMART" id="SM00342">
    <property type="entry name" value="HTH_ARAC"/>
    <property type="match status" value="1"/>
</dbReference>
<keyword evidence="1" id="KW-0805">Transcription regulation</keyword>
<evidence type="ECO:0000313" key="6">
    <source>
        <dbReference type="EMBL" id="MBO1900949.1"/>
    </source>
</evidence>
<dbReference type="EMBL" id="JAGDYM010000004">
    <property type="protein sequence ID" value="MBO1900949.1"/>
    <property type="molecule type" value="Genomic_DNA"/>
</dbReference>
<dbReference type="Pfam" id="PF12833">
    <property type="entry name" value="HTH_18"/>
    <property type="match status" value="1"/>
</dbReference>
<evidence type="ECO:0000256" key="2">
    <source>
        <dbReference type="ARBA" id="ARBA00023125"/>
    </source>
</evidence>
<dbReference type="InterPro" id="IPR020449">
    <property type="entry name" value="Tscrpt_reg_AraC-type_HTH"/>
</dbReference>
<dbReference type="PROSITE" id="PS00041">
    <property type="entry name" value="HTH_ARAC_FAMILY_1"/>
    <property type="match status" value="1"/>
</dbReference>
<dbReference type="GO" id="GO:0043565">
    <property type="term" value="F:sequence-specific DNA binding"/>
    <property type="evidence" value="ECO:0007669"/>
    <property type="project" value="InterPro"/>
</dbReference>
<dbReference type="PANTHER" id="PTHR46796:SF7">
    <property type="entry name" value="ARAC FAMILY TRANSCRIPTIONAL REGULATOR"/>
    <property type="match status" value="1"/>
</dbReference>
<dbReference type="PRINTS" id="PR00032">
    <property type="entry name" value="HTHARAC"/>
</dbReference>
<keyword evidence="2" id="KW-0238">DNA-binding</keyword>
<proteinExistence type="predicted"/>
<dbReference type="AlphaFoldDB" id="A0A939MQ20"/>
<evidence type="ECO:0000259" key="5">
    <source>
        <dbReference type="PROSITE" id="PS01124"/>
    </source>
</evidence>
<dbReference type="Gene3D" id="1.10.10.60">
    <property type="entry name" value="Homeodomain-like"/>
    <property type="match status" value="2"/>
</dbReference>
<protein>
    <submittedName>
        <fullName evidence="6">Helix-turn-helix transcriptional regulator</fullName>
    </submittedName>
</protein>
<accession>A0A939MQ20</accession>
<dbReference type="GO" id="GO:0003700">
    <property type="term" value="F:DNA-binding transcription factor activity"/>
    <property type="evidence" value="ECO:0007669"/>
    <property type="project" value="InterPro"/>
</dbReference>
<name>A0A939MQ20_9MICO</name>
<gene>
    <name evidence="6" type="ORF">J4H92_03175</name>
</gene>
<dbReference type="InterPro" id="IPR009057">
    <property type="entry name" value="Homeodomain-like_sf"/>
</dbReference>
<dbReference type="SUPFAM" id="SSF46689">
    <property type="entry name" value="Homeodomain-like"/>
    <property type="match status" value="2"/>
</dbReference>
<dbReference type="RefSeq" id="WP_208095870.1">
    <property type="nucleotide sequence ID" value="NZ_JAGDYM010000004.1"/>
</dbReference>
<dbReference type="PROSITE" id="PS01124">
    <property type="entry name" value="HTH_ARAC_FAMILY_2"/>
    <property type="match status" value="1"/>
</dbReference>
<organism evidence="6 7">
    <name type="scientific">Leucobacter weissii</name>
    <dbReference type="NCBI Taxonomy" id="1983706"/>
    <lineage>
        <taxon>Bacteria</taxon>
        <taxon>Bacillati</taxon>
        <taxon>Actinomycetota</taxon>
        <taxon>Actinomycetes</taxon>
        <taxon>Micrococcales</taxon>
        <taxon>Microbacteriaceae</taxon>
        <taxon>Leucobacter</taxon>
    </lineage>
</organism>
<dbReference type="InterPro" id="IPR018060">
    <property type="entry name" value="HTH_AraC"/>
</dbReference>
<keyword evidence="3" id="KW-0804">Transcription</keyword>